<feature type="chain" id="PRO_5042031199" evidence="5">
    <location>
        <begin position="23"/>
        <end position="378"/>
    </location>
</feature>
<keyword evidence="3" id="KW-0274">FAD</keyword>
<dbReference type="InterPro" id="IPR045170">
    <property type="entry name" value="MTOX"/>
</dbReference>
<dbReference type="InterPro" id="IPR006076">
    <property type="entry name" value="FAD-dep_OxRdtase"/>
</dbReference>
<dbReference type="Pfam" id="PF01266">
    <property type="entry name" value="DAO"/>
    <property type="match status" value="1"/>
</dbReference>
<feature type="domain" description="FAD dependent oxidoreductase" evidence="6">
    <location>
        <begin position="7"/>
        <end position="358"/>
    </location>
</feature>
<protein>
    <submittedName>
        <fullName evidence="7">N-methyl-L-tryptophan oxidase</fullName>
        <ecNumber evidence="7">1.5.3.2</ecNumber>
    </submittedName>
</protein>
<dbReference type="GO" id="GO:0050660">
    <property type="term" value="F:flavin adenine dinucleotide binding"/>
    <property type="evidence" value="ECO:0007669"/>
    <property type="project" value="InterPro"/>
</dbReference>
<dbReference type="NCBIfam" id="NF008425">
    <property type="entry name" value="PRK11259.1"/>
    <property type="match status" value="1"/>
</dbReference>
<dbReference type="AlphaFoldDB" id="A0AAE9ZB88"/>
<comment type="cofactor">
    <cofactor evidence="1">
        <name>FAD</name>
        <dbReference type="ChEBI" id="CHEBI:57692"/>
    </cofactor>
</comment>
<keyword evidence="4 7" id="KW-0560">Oxidoreductase</keyword>
<evidence type="ECO:0000256" key="1">
    <source>
        <dbReference type="ARBA" id="ARBA00001974"/>
    </source>
</evidence>
<dbReference type="SUPFAM" id="SSF51905">
    <property type="entry name" value="FAD/NAD(P)-binding domain"/>
    <property type="match status" value="1"/>
</dbReference>
<keyword evidence="8" id="KW-1185">Reference proteome</keyword>
<dbReference type="GO" id="GO:0050131">
    <property type="term" value="F:N-methyl-L-amino-acid oxidase activity"/>
    <property type="evidence" value="ECO:0007669"/>
    <property type="project" value="UniProtKB-EC"/>
</dbReference>
<dbReference type="KEGG" id="hfl:PUV54_15595"/>
<proteinExistence type="predicted"/>
<dbReference type="GO" id="GO:0008115">
    <property type="term" value="F:sarcosine oxidase activity"/>
    <property type="evidence" value="ECO:0007669"/>
    <property type="project" value="TreeGrafter"/>
</dbReference>
<dbReference type="InterPro" id="IPR036188">
    <property type="entry name" value="FAD/NAD-bd_sf"/>
</dbReference>
<dbReference type="PANTHER" id="PTHR10961:SF7">
    <property type="entry name" value="FAD DEPENDENT OXIDOREDUCTASE DOMAIN-CONTAINING PROTEIN"/>
    <property type="match status" value="1"/>
</dbReference>
<dbReference type="SUPFAM" id="SSF54373">
    <property type="entry name" value="FAD-linked reductases, C-terminal domain"/>
    <property type="match status" value="1"/>
</dbReference>
<keyword evidence="5" id="KW-0732">Signal</keyword>
<dbReference type="Gene3D" id="3.50.50.60">
    <property type="entry name" value="FAD/NAD(P)-binding domain"/>
    <property type="match status" value="1"/>
</dbReference>
<evidence type="ECO:0000256" key="2">
    <source>
        <dbReference type="ARBA" id="ARBA00022630"/>
    </source>
</evidence>
<feature type="signal peptide" evidence="5">
    <location>
        <begin position="1"/>
        <end position="22"/>
    </location>
</feature>
<evidence type="ECO:0000256" key="3">
    <source>
        <dbReference type="ARBA" id="ARBA00022827"/>
    </source>
</evidence>
<sequence length="378" mass="41944">MAAKLKCAVIGAGAIGSATAYALSRQGADVCLYEQFDFFHHRGSSHGPTRLFRTAYFEHTDYVPLLKRSATLWRDLEFQSGQTLYCQTGVMMAGRPDSPLMAGIDLAARQHSLDLPTFTASEARTRFPVFSFDDDMIIRVEKDAGFVCADRAIAAFLTLAKHHGAQLLERHPVLSWREENSRIVIKANDETHAYDRLIIAPGAYAFNLLKDIGAAVTPVRKSLFWTAPDDNRFHTDSGFLPFAIQQPDGRFYYGFPAIDEDGVKVGEHTGGMPVNTPADDPEELRVKDRKEVSEFLEQYAPALKSDLTNEQSCLYEMSPDGHFIIDTHPECPQVSFAAGLSGHGFKFAPVIGEALADLALQGVTQAEFDFLKLSRFRQ</sequence>
<dbReference type="PANTHER" id="PTHR10961">
    <property type="entry name" value="PEROXISOMAL SARCOSINE OXIDASE"/>
    <property type="match status" value="1"/>
</dbReference>
<reference evidence="7" key="1">
    <citation type="submission" date="2023-02" db="EMBL/GenBank/DDBJ databases">
        <title>Genome sequence of Hyphococcus flavus.</title>
        <authorList>
            <person name="Rong J.-C."/>
            <person name="Zhao Q."/>
            <person name="Yi M."/>
            <person name="Wu J.-Y."/>
        </authorList>
    </citation>
    <scope>NUCLEOTIDE SEQUENCE</scope>
    <source>
        <strain evidence="7">MCCC 1K03223</strain>
    </source>
</reference>
<dbReference type="RefSeq" id="WP_274493262.1">
    <property type="nucleotide sequence ID" value="NZ_CP118166.1"/>
</dbReference>
<gene>
    <name evidence="7" type="primary">solA</name>
    <name evidence="7" type="ORF">PUV54_15595</name>
</gene>
<name>A0AAE9ZB88_9PROT</name>
<accession>A0AAE9ZB88</accession>
<evidence type="ECO:0000313" key="8">
    <source>
        <dbReference type="Proteomes" id="UP001214043"/>
    </source>
</evidence>
<dbReference type="Gene3D" id="3.30.9.10">
    <property type="entry name" value="D-Amino Acid Oxidase, subunit A, domain 2"/>
    <property type="match status" value="1"/>
</dbReference>
<dbReference type="EMBL" id="CP118166">
    <property type="protein sequence ID" value="WDI31373.1"/>
    <property type="molecule type" value="Genomic_DNA"/>
</dbReference>
<dbReference type="EC" id="1.5.3.2" evidence="7"/>
<evidence type="ECO:0000313" key="7">
    <source>
        <dbReference type="EMBL" id="WDI31373.1"/>
    </source>
</evidence>
<evidence type="ECO:0000256" key="4">
    <source>
        <dbReference type="ARBA" id="ARBA00023002"/>
    </source>
</evidence>
<evidence type="ECO:0000256" key="5">
    <source>
        <dbReference type="SAM" id="SignalP"/>
    </source>
</evidence>
<organism evidence="7 8">
    <name type="scientific">Hyphococcus flavus</name>
    <dbReference type="NCBI Taxonomy" id="1866326"/>
    <lineage>
        <taxon>Bacteria</taxon>
        <taxon>Pseudomonadati</taxon>
        <taxon>Pseudomonadota</taxon>
        <taxon>Alphaproteobacteria</taxon>
        <taxon>Parvularculales</taxon>
        <taxon>Parvularculaceae</taxon>
        <taxon>Hyphococcus</taxon>
    </lineage>
</organism>
<dbReference type="Proteomes" id="UP001214043">
    <property type="component" value="Chromosome"/>
</dbReference>
<keyword evidence="2" id="KW-0285">Flavoprotein</keyword>
<evidence type="ECO:0000259" key="6">
    <source>
        <dbReference type="Pfam" id="PF01266"/>
    </source>
</evidence>